<proteinExistence type="predicted"/>
<organism evidence="2 3">
    <name type="scientific">Burkholderia paludis</name>
    <dbReference type="NCBI Taxonomy" id="1506587"/>
    <lineage>
        <taxon>Bacteria</taxon>
        <taxon>Pseudomonadati</taxon>
        <taxon>Pseudomonadota</taxon>
        <taxon>Betaproteobacteria</taxon>
        <taxon>Burkholderiales</taxon>
        <taxon>Burkholderiaceae</taxon>
        <taxon>Burkholderia</taxon>
        <taxon>Burkholderia cepacia complex</taxon>
    </lineage>
</organism>
<feature type="chain" id="PRO_5044426537" description="Lipoprotein" evidence="1">
    <location>
        <begin position="18"/>
        <end position="194"/>
    </location>
</feature>
<dbReference type="AlphaFoldDB" id="A0A6P2J1T5"/>
<dbReference type="RefSeq" id="WP_031400175.1">
    <property type="nucleotide sequence ID" value="NZ_CABVQD010000003.1"/>
</dbReference>
<dbReference type="Proteomes" id="UP000494330">
    <property type="component" value="Unassembled WGS sequence"/>
</dbReference>
<keyword evidence="1" id="KW-0732">Signal</keyword>
<reference evidence="2 3" key="1">
    <citation type="submission" date="2019-09" db="EMBL/GenBank/DDBJ databases">
        <authorList>
            <person name="Depoorter E."/>
        </authorList>
    </citation>
    <scope>NUCLEOTIDE SEQUENCE [LARGE SCALE GENOMIC DNA]</scope>
    <source>
        <strain evidence="2">LMG 30113</strain>
    </source>
</reference>
<protein>
    <recommendedName>
        <fullName evidence="4">Lipoprotein</fullName>
    </recommendedName>
</protein>
<name>A0A6P2J1T5_9BURK</name>
<keyword evidence="3" id="KW-1185">Reference proteome</keyword>
<evidence type="ECO:0000313" key="2">
    <source>
        <dbReference type="EMBL" id="VWB35671.1"/>
    </source>
</evidence>
<evidence type="ECO:0000313" key="3">
    <source>
        <dbReference type="Proteomes" id="UP000494330"/>
    </source>
</evidence>
<evidence type="ECO:0000256" key="1">
    <source>
        <dbReference type="SAM" id="SignalP"/>
    </source>
</evidence>
<dbReference type="EMBL" id="CABVQD010000003">
    <property type="protein sequence ID" value="VWB35671.1"/>
    <property type="molecule type" value="Genomic_DNA"/>
</dbReference>
<accession>A0A6P2J1T5</accession>
<gene>
    <name evidence="2" type="ORF">BPA30113_01426</name>
</gene>
<evidence type="ECO:0008006" key="4">
    <source>
        <dbReference type="Google" id="ProtNLM"/>
    </source>
</evidence>
<sequence>MRIFLVALLLYSAQAAAQAVFQNPAVFVILGEQTAATAASLDQALTTLGRADNTACAPMVMIGDPQMIYMMPEEGHAPSWRSPVYGRGVPFEAQNGPAPTGKTIGAMQHAEDMQSMPWSDGSAITQKIAGESSLTAADRVSGWQHNELNTIETARAAEVTVNGKTYRAFRDELDRSAKPVVEPQIYTQRVVFCR</sequence>
<feature type="signal peptide" evidence="1">
    <location>
        <begin position="1"/>
        <end position="17"/>
    </location>
</feature>